<protein>
    <submittedName>
        <fullName evidence="2">Uncharacterized protein</fullName>
    </submittedName>
</protein>
<gene>
    <name evidence="2" type="ORF">HNR59_002891</name>
</gene>
<reference evidence="2 3" key="1">
    <citation type="submission" date="2020-08" db="EMBL/GenBank/DDBJ databases">
        <title>Genomic Encyclopedia of Type Strains, Phase IV (KMG-IV): sequencing the most valuable type-strain genomes for metagenomic binning, comparative biology and taxonomic classification.</title>
        <authorList>
            <person name="Goeker M."/>
        </authorList>
    </citation>
    <scope>NUCLEOTIDE SEQUENCE [LARGE SCALE GENOMIC DNA]</scope>
    <source>
        <strain evidence="2 3">DSM 11099</strain>
    </source>
</reference>
<keyword evidence="1" id="KW-0812">Transmembrane</keyword>
<dbReference type="AlphaFoldDB" id="A0A7W9VWW1"/>
<evidence type="ECO:0000256" key="1">
    <source>
        <dbReference type="SAM" id="Phobius"/>
    </source>
</evidence>
<evidence type="ECO:0000313" key="2">
    <source>
        <dbReference type="EMBL" id="MBB6013502.1"/>
    </source>
</evidence>
<keyword evidence="1" id="KW-0472">Membrane</keyword>
<feature type="transmembrane region" description="Helical" evidence="1">
    <location>
        <begin position="80"/>
        <end position="104"/>
    </location>
</feature>
<dbReference type="Proteomes" id="UP000533306">
    <property type="component" value="Unassembled WGS sequence"/>
</dbReference>
<name>A0A7W9VWW1_9HYPH</name>
<organism evidence="2 3">
    <name type="scientific">Aquamicrobium lusatiense</name>
    <dbReference type="NCBI Taxonomy" id="89772"/>
    <lineage>
        <taxon>Bacteria</taxon>
        <taxon>Pseudomonadati</taxon>
        <taxon>Pseudomonadota</taxon>
        <taxon>Alphaproteobacteria</taxon>
        <taxon>Hyphomicrobiales</taxon>
        <taxon>Phyllobacteriaceae</taxon>
        <taxon>Aquamicrobium</taxon>
    </lineage>
</organism>
<proteinExistence type="predicted"/>
<evidence type="ECO:0000313" key="3">
    <source>
        <dbReference type="Proteomes" id="UP000533306"/>
    </source>
</evidence>
<accession>A0A7W9VWW1</accession>
<sequence length="131" mass="13697">MSEIIHGTAEGPISGSIVVNDYVQRSVKVLAIHEHEVEHISFMNGLSAFCFSTMSAFASFAAATWVSASLQSTITPATQILTTVIGPGALILGVIVGILGFLVLRRRGSTLKTIKGQTITVVDPSTPSAAL</sequence>
<dbReference type="EMBL" id="JACHEU010000002">
    <property type="protein sequence ID" value="MBB6013502.1"/>
    <property type="molecule type" value="Genomic_DNA"/>
</dbReference>
<keyword evidence="3" id="KW-1185">Reference proteome</keyword>
<comment type="caution">
    <text evidence="2">The sequence shown here is derived from an EMBL/GenBank/DDBJ whole genome shotgun (WGS) entry which is preliminary data.</text>
</comment>
<keyword evidence="1" id="KW-1133">Transmembrane helix</keyword>
<feature type="transmembrane region" description="Helical" evidence="1">
    <location>
        <begin position="46"/>
        <end position="68"/>
    </location>
</feature>
<dbReference type="RefSeq" id="WP_183831707.1">
    <property type="nucleotide sequence ID" value="NZ_JACHEU010000002.1"/>
</dbReference>